<dbReference type="EMBL" id="AP018400">
    <property type="protein sequence ID" value="BBA92859.1"/>
    <property type="molecule type" value="Genomic_DNA"/>
</dbReference>
<evidence type="ECO:0000259" key="2">
    <source>
        <dbReference type="Pfam" id="PF04230"/>
    </source>
</evidence>
<evidence type="ECO:0000256" key="1">
    <source>
        <dbReference type="SAM" id="Coils"/>
    </source>
</evidence>
<reference evidence="3 4" key="1">
    <citation type="journal article" date="2018" name="Genome Biol. Evol.">
        <title>Complete Genome Sequence of Streptococcus ruminantium sp. nov. GUT-187T (=DSM 104980T =JCM 31869T), the Type Strain of S. ruminantium, and Comparison with Genome Sequences of Streptococcus suis Strains.</title>
        <authorList>
            <person name="Tohya M."/>
            <person name="Sekizaki T."/>
            <person name="Miyoshi-Akiyama T."/>
        </authorList>
    </citation>
    <scope>NUCLEOTIDE SEQUENCE [LARGE SCALE GENOMIC DNA]</scope>
    <source>
        <strain evidence="3 4">GUT187T</strain>
    </source>
</reference>
<feature type="domain" description="Polysaccharide pyruvyl transferase" evidence="2">
    <location>
        <begin position="14"/>
        <end position="222"/>
    </location>
</feature>
<proteinExistence type="predicted"/>
<dbReference type="Pfam" id="PF04230">
    <property type="entry name" value="PS_pyruv_trans"/>
    <property type="match status" value="1"/>
</dbReference>
<name>A0A2Z5TNM7_9STRE</name>
<gene>
    <name evidence="3" type="ORF">SR187_6270</name>
</gene>
<keyword evidence="3" id="KW-0808">Transferase</keyword>
<evidence type="ECO:0000313" key="3">
    <source>
        <dbReference type="EMBL" id="BBA92859.1"/>
    </source>
</evidence>
<dbReference type="GeneID" id="52229791"/>
<feature type="coiled-coil region" evidence="1">
    <location>
        <begin position="353"/>
        <end position="380"/>
    </location>
</feature>
<organism evidence="3 4">
    <name type="scientific">Streptococcus ruminantium</name>
    <dbReference type="NCBI Taxonomy" id="1917441"/>
    <lineage>
        <taxon>Bacteria</taxon>
        <taxon>Bacillati</taxon>
        <taxon>Bacillota</taxon>
        <taxon>Bacilli</taxon>
        <taxon>Lactobacillales</taxon>
        <taxon>Streptococcaceae</taxon>
        <taxon>Streptococcus</taxon>
    </lineage>
</organism>
<dbReference type="Proteomes" id="UP000269331">
    <property type="component" value="Chromosome"/>
</dbReference>
<dbReference type="KEGG" id="srq:SR187_6270"/>
<sequence>MEYKFALMKYSTENIGDEVQSIAARRFLPHIDEYVDRDKLAEWEPKEPTKIIMNGWYNREPKGWPPQNTEKLKPLITSVHVSTKDDEVRKAFESEESLKFLLKNGPVGARDKQTLDFFEQNGLDAYFSGCLTLTLQRDPEIEKKGFILAVDVPKNVVEKMRETTNREIIELTVYHFPFLENEERFAVAEYMLALYQSAHAVVTTRLHCFLPSLAFETPVLLIKDSEKYEPARYGGLDVLPHSLTDEEYIENPKRFPLDEPLKNPERYKEIRELMIERARSFTGYSNDKTFRTLPLEKLPMDISAIRIFAYTWSSTFKKALLEGDVAWDAERIADFERIVGEKTDRISTLLFEQESLHGDIQRLNDDIDRLNDEIQKIQASFSWKITEPIRKLSSLLKRFK</sequence>
<keyword evidence="1" id="KW-0175">Coiled coil</keyword>
<dbReference type="OrthoDB" id="5672604at2"/>
<dbReference type="GO" id="GO:0016740">
    <property type="term" value="F:transferase activity"/>
    <property type="evidence" value="ECO:0007669"/>
    <property type="project" value="UniProtKB-KW"/>
</dbReference>
<accession>A0A2Z5TNM7</accession>
<protein>
    <submittedName>
        <fullName evidence="3">Polysaccharide pyruvyl transferase family protein</fullName>
    </submittedName>
</protein>
<dbReference type="RefSeq" id="WP_120171856.1">
    <property type="nucleotide sequence ID" value="NZ_AP018400.1"/>
</dbReference>
<dbReference type="AlphaFoldDB" id="A0A2Z5TNM7"/>
<evidence type="ECO:0000313" key="4">
    <source>
        <dbReference type="Proteomes" id="UP000269331"/>
    </source>
</evidence>
<dbReference type="InterPro" id="IPR007345">
    <property type="entry name" value="Polysacch_pyruvyl_Trfase"/>
</dbReference>